<reference evidence="2 3" key="1">
    <citation type="journal article" date="2018" name="Front. Microbiol.">
        <title>Genome-Wide Analysis of Corynespora cassiicola Leaf Fall Disease Putative Effectors.</title>
        <authorList>
            <person name="Lopez D."/>
            <person name="Ribeiro S."/>
            <person name="Label P."/>
            <person name="Fumanal B."/>
            <person name="Venisse J.S."/>
            <person name="Kohler A."/>
            <person name="de Oliveira R.R."/>
            <person name="Labutti K."/>
            <person name="Lipzen A."/>
            <person name="Lail K."/>
            <person name="Bauer D."/>
            <person name="Ohm R.A."/>
            <person name="Barry K.W."/>
            <person name="Spatafora J."/>
            <person name="Grigoriev I.V."/>
            <person name="Martin F.M."/>
            <person name="Pujade-Renaud V."/>
        </authorList>
    </citation>
    <scope>NUCLEOTIDE SEQUENCE [LARGE SCALE GENOMIC DNA]</scope>
    <source>
        <strain evidence="2 3">Philippines</strain>
    </source>
</reference>
<dbReference type="AlphaFoldDB" id="A0A2T2P8J7"/>
<evidence type="ECO:0000313" key="2">
    <source>
        <dbReference type="EMBL" id="PSN73979.1"/>
    </source>
</evidence>
<feature type="region of interest" description="Disordered" evidence="1">
    <location>
        <begin position="1"/>
        <end position="25"/>
    </location>
</feature>
<evidence type="ECO:0000313" key="3">
    <source>
        <dbReference type="Proteomes" id="UP000240883"/>
    </source>
</evidence>
<dbReference type="EMBL" id="KZ678128">
    <property type="protein sequence ID" value="PSN73979.1"/>
    <property type="molecule type" value="Genomic_DNA"/>
</dbReference>
<protein>
    <submittedName>
        <fullName evidence="2">Uncharacterized protein</fullName>
    </submittedName>
</protein>
<name>A0A2T2P8J7_CORCC</name>
<gene>
    <name evidence="2" type="ORF">BS50DRAFT_627350</name>
</gene>
<organism evidence="2 3">
    <name type="scientific">Corynespora cassiicola Philippines</name>
    <dbReference type="NCBI Taxonomy" id="1448308"/>
    <lineage>
        <taxon>Eukaryota</taxon>
        <taxon>Fungi</taxon>
        <taxon>Dikarya</taxon>
        <taxon>Ascomycota</taxon>
        <taxon>Pezizomycotina</taxon>
        <taxon>Dothideomycetes</taxon>
        <taxon>Pleosporomycetidae</taxon>
        <taxon>Pleosporales</taxon>
        <taxon>Corynesporascaceae</taxon>
        <taxon>Corynespora</taxon>
    </lineage>
</organism>
<evidence type="ECO:0000256" key="1">
    <source>
        <dbReference type="SAM" id="MobiDB-lite"/>
    </source>
</evidence>
<dbReference type="Proteomes" id="UP000240883">
    <property type="component" value="Unassembled WGS sequence"/>
</dbReference>
<keyword evidence="3" id="KW-1185">Reference proteome</keyword>
<accession>A0A2T2P8J7</accession>
<sequence>MSHPSGTLIGSENPSSTTLNPSSFRSIAASPSHMQTELAIVRHSHDHSGLDGLWLETSYVGAQFTDSFAPLPPSTLDLEDLLQPYPTATPPNAIQHAPLAPATATTVRDWLAPNCSAAPTSASLPPRICFLIESLLGCKMSSGNNALFAWAIGHFDTLSLCEFVGVQWALGQMKREAQ</sequence>
<proteinExistence type="predicted"/>